<dbReference type="Proteomes" id="UP001597508">
    <property type="component" value="Unassembled WGS sequence"/>
</dbReference>
<organism evidence="2 3">
    <name type="scientific">Pseudotenacibaculum haliotis</name>
    <dbReference type="NCBI Taxonomy" id="1862138"/>
    <lineage>
        <taxon>Bacteria</taxon>
        <taxon>Pseudomonadati</taxon>
        <taxon>Bacteroidota</taxon>
        <taxon>Flavobacteriia</taxon>
        <taxon>Flavobacteriales</taxon>
        <taxon>Flavobacteriaceae</taxon>
        <taxon>Pseudotenacibaculum</taxon>
    </lineage>
</organism>
<evidence type="ECO:0000313" key="2">
    <source>
        <dbReference type="EMBL" id="MFD2566284.1"/>
    </source>
</evidence>
<feature type="chain" id="PRO_5045694369" evidence="1">
    <location>
        <begin position="18"/>
        <end position="220"/>
    </location>
</feature>
<sequence length="220" mass="24992">MKTFVTFLLLFFFYANALGQNLPIENVLSDNGYINGNNVSVNTSKSKIIGSTFLTQNKLKPIVIQTVDGKAGAYDKATFDVRTGKFVLSKDGTLYAVEDGLISKIEFLGYTFKKVNGVFYAMISEGDVSFIKKYQLDIIPGSIDPMSKEKISPDRYQIKEIYFLLTKDEAPKEVKLKKKSILKKLTKDQENKAKKIAKKEKLSFKKEKDLKRIFNNINQQ</sequence>
<name>A0ABW5LQ27_9FLAO</name>
<protein>
    <submittedName>
        <fullName evidence="2">Uncharacterized protein</fullName>
    </submittedName>
</protein>
<proteinExistence type="predicted"/>
<reference evidence="3" key="1">
    <citation type="journal article" date="2019" name="Int. J. Syst. Evol. Microbiol.">
        <title>The Global Catalogue of Microorganisms (GCM) 10K type strain sequencing project: providing services to taxonomists for standard genome sequencing and annotation.</title>
        <authorList>
            <consortium name="The Broad Institute Genomics Platform"/>
            <consortium name="The Broad Institute Genome Sequencing Center for Infectious Disease"/>
            <person name="Wu L."/>
            <person name="Ma J."/>
        </authorList>
    </citation>
    <scope>NUCLEOTIDE SEQUENCE [LARGE SCALE GENOMIC DNA]</scope>
    <source>
        <strain evidence="3">KCTC 52127</strain>
    </source>
</reference>
<feature type="signal peptide" evidence="1">
    <location>
        <begin position="1"/>
        <end position="17"/>
    </location>
</feature>
<evidence type="ECO:0000313" key="3">
    <source>
        <dbReference type="Proteomes" id="UP001597508"/>
    </source>
</evidence>
<dbReference type="RefSeq" id="WP_379665002.1">
    <property type="nucleotide sequence ID" value="NZ_JBHULH010000001.1"/>
</dbReference>
<keyword evidence="1" id="KW-0732">Signal</keyword>
<accession>A0ABW5LQ27</accession>
<evidence type="ECO:0000256" key="1">
    <source>
        <dbReference type="SAM" id="SignalP"/>
    </source>
</evidence>
<comment type="caution">
    <text evidence="2">The sequence shown here is derived from an EMBL/GenBank/DDBJ whole genome shotgun (WGS) entry which is preliminary data.</text>
</comment>
<gene>
    <name evidence="2" type="ORF">ACFSRZ_02800</name>
</gene>
<keyword evidence="3" id="KW-1185">Reference proteome</keyword>
<dbReference type="EMBL" id="JBHULH010000001">
    <property type="protein sequence ID" value="MFD2566284.1"/>
    <property type="molecule type" value="Genomic_DNA"/>
</dbReference>